<evidence type="ECO:0000313" key="3">
    <source>
        <dbReference type="Proteomes" id="UP001165060"/>
    </source>
</evidence>
<dbReference type="Proteomes" id="UP001165060">
    <property type="component" value="Unassembled WGS sequence"/>
</dbReference>
<protein>
    <submittedName>
        <fullName evidence="2">Uncharacterized protein</fullName>
    </submittedName>
</protein>
<evidence type="ECO:0000313" key="2">
    <source>
        <dbReference type="EMBL" id="GMI19281.1"/>
    </source>
</evidence>
<accession>A0ABQ6M4M5</accession>
<feature type="compositionally biased region" description="Basic residues" evidence="1">
    <location>
        <begin position="82"/>
        <end position="100"/>
    </location>
</feature>
<reference evidence="2 3" key="1">
    <citation type="journal article" date="2023" name="Commun. Biol.">
        <title>Genome analysis of Parmales, the sister group of diatoms, reveals the evolutionary specialization of diatoms from phago-mixotrophs to photoautotrophs.</title>
        <authorList>
            <person name="Ban H."/>
            <person name="Sato S."/>
            <person name="Yoshikawa S."/>
            <person name="Yamada K."/>
            <person name="Nakamura Y."/>
            <person name="Ichinomiya M."/>
            <person name="Sato N."/>
            <person name="Blanc-Mathieu R."/>
            <person name="Endo H."/>
            <person name="Kuwata A."/>
            <person name="Ogata H."/>
        </authorList>
    </citation>
    <scope>NUCLEOTIDE SEQUENCE [LARGE SCALE GENOMIC DNA]</scope>
</reference>
<gene>
    <name evidence="2" type="ORF">TeGR_g14422</name>
</gene>
<name>A0ABQ6M4M5_9STRA</name>
<evidence type="ECO:0000256" key="1">
    <source>
        <dbReference type="SAM" id="MobiDB-lite"/>
    </source>
</evidence>
<proteinExistence type="predicted"/>
<feature type="region of interest" description="Disordered" evidence="1">
    <location>
        <begin position="79"/>
        <end position="104"/>
    </location>
</feature>
<keyword evidence="3" id="KW-1185">Reference proteome</keyword>
<dbReference type="EMBL" id="BRYB01002425">
    <property type="protein sequence ID" value="GMI19281.1"/>
    <property type="molecule type" value="Genomic_DNA"/>
</dbReference>
<feature type="region of interest" description="Disordered" evidence="1">
    <location>
        <begin position="1"/>
        <end position="32"/>
    </location>
</feature>
<organism evidence="2 3">
    <name type="scientific">Tetraparma gracilis</name>
    <dbReference type="NCBI Taxonomy" id="2962635"/>
    <lineage>
        <taxon>Eukaryota</taxon>
        <taxon>Sar</taxon>
        <taxon>Stramenopiles</taxon>
        <taxon>Ochrophyta</taxon>
        <taxon>Bolidophyceae</taxon>
        <taxon>Parmales</taxon>
        <taxon>Triparmaceae</taxon>
        <taxon>Tetraparma</taxon>
    </lineage>
</organism>
<sequence length="234" mass="24961">MPPVTSLFPASTFTSPLPAAPPPGSSFRASATELEKARLTAAELPPLLLGELETGTRRRQFDATLEEKLGVRTIQLVGRKPEARKKRPPAKAKPAKAKPAKAKDKVAAKVAAKVAKKAAPEHLSGRTLRALHRHHAAYLASLLPPPPASAASSPPPLRPLLPSLSLSLLGALLEHKGGRYVVSGHLEGEVRGVRQKTGNVRGGKEVRVNVRKGDDVAVVVEGGWLVEWKWGSEF</sequence>
<comment type="caution">
    <text evidence="2">The sequence shown here is derived from an EMBL/GenBank/DDBJ whole genome shotgun (WGS) entry which is preliminary data.</text>
</comment>